<dbReference type="InterPro" id="IPR017072">
    <property type="entry name" value="TF_Spt6"/>
</dbReference>
<sequence>MKFLLTQEGQDEYEKDGFVVDDVEEEERADSDEERQRKKKRKKKEDYTLDEDDYELLKDNNITIPHWKQSKKSKRLKRAQEVSEEPSGLSDEEEMFGSGNGGRTAKEKLKQSLFGDDEGASLEDIAEEEEQAEDEEDGDIGEEDEMDDFIVDEENEHGAPPKGGTGPKKGGNRRAPGVSLSVMQEAHEIFGDVDELLQLRKQDLDSSEWRERKLEDEFEPIVLSEKCMTEEDEQIQELDVPERMQIYEEITGSPPLDDCIVEESNWIHGQLQSGTVLWAIQDLDRKWLLLQKQKSALQSYYNKRFEEESQLVYDVTRLSLNQQLFESIMKSLKAAGSEMEVDDVDSKFNLHFPPGKVGLDEGQYKRPKRKSLYSICSKAGLWVVASKFGYSSEQFGLQLSLDTLRNDELEDPKETPEEMASNLHVQCLRQLKLCLKELGTWYASLCST</sequence>
<dbReference type="GO" id="GO:0140673">
    <property type="term" value="P:transcription elongation-coupled chromatin remodeling"/>
    <property type="evidence" value="ECO:0007669"/>
    <property type="project" value="InterPro"/>
</dbReference>
<dbReference type="EMBL" id="JAZDWU010000011">
    <property type="protein sequence ID" value="KAK9987027.1"/>
    <property type="molecule type" value="Genomic_DNA"/>
</dbReference>
<dbReference type="GO" id="GO:0034728">
    <property type="term" value="P:nucleosome organization"/>
    <property type="evidence" value="ECO:0007669"/>
    <property type="project" value="TreeGrafter"/>
</dbReference>
<evidence type="ECO:0000259" key="2">
    <source>
        <dbReference type="Pfam" id="PF14632"/>
    </source>
</evidence>
<dbReference type="GO" id="GO:0042393">
    <property type="term" value="F:histone binding"/>
    <property type="evidence" value="ECO:0007669"/>
    <property type="project" value="TreeGrafter"/>
</dbReference>
<protein>
    <recommendedName>
        <fullName evidence="2">Spt6 acidic N-terminal domain-containing protein</fullName>
    </recommendedName>
</protein>
<dbReference type="Proteomes" id="UP001459277">
    <property type="component" value="Unassembled WGS sequence"/>
</dbReference>
<reference evidence="3 4" key="1">
    <citation type="submission" date="2024-01" db="EMBL/GenBank/DDBJ databases">
        <title>A telomere-to-telomere, gap-free genome of sweet tea (Lithocarpus litseifolius).</title>
        <authorList>
            <person name="Zhou J."/>
        </authorList>
    </citation>
    <scope>NUCLEOTIDE SEQUENCE [LARGE SCALE GENOMIC DNA]</scope>
    <source>
        <strain evidence="3">Zhou-2022a</strain>
        <tissue evidence="3">Leaf</tissue>
    </source>
</reference>
<proteinExistence type="predicted"/>
<gene>
    <name evidence="3" type="ORF">SO802_031978</name>
</gene>
<dbReference type="Gene3D" id="1.10.10.650">
    <property type="entry name" value="RuvA domain 2-like"/>
    <property type="match status" value="1"/>
</dbReference>
<feature type="compositionally biased region" description="Acidic residues" evidence="1">
    <location>
        <begin position="9"/>
        <end position="33"/>
    </location>
</feature>
<dbReference type="SUPFAM" id="SSF158832">
    <property type="entry name" value="Tex N-terminal region-like"/>
    <property type="match status" value="1"/>
</dbReference>
<organism evidence="3 4">
    <name type="scientific">Lithocarpus litseifolius</name>
    <dbReference type="NCBI Taxonomy" id="425828"/>
    <lineage>
        <taxon>Eukaryota</taxon>
        <taxon>Viridiplantae</taxon>
        <taxon>Streptophyta</taxon>
        <taxon>Embryophyta</taxon>
        <taxon>Tracheophyta</taxon>
        <taxon>Spermatophyta</taxon>
        <taxon>Magnoliopsida</taxon>
        <taxon>eudicotyledons</taxon>
        <taxon>Gunneridae</taxon>
        <taxon>Pentapetalae</taxon>
        <taxon>rosids</taxon>
        <taxon>fabids</taxon>
        <taxon>Fagales</taxon>
        <taxon>Fagaceae</taxon>
        <taxon>Lithocarpus</taxon>
    </lineage>
</organism>
<dbReference type="Pfam" id="PF14632">
    <property type="entry name" value="SPT6_acidic"/>
    <property type="match status" value="1"/>
</dbReference>
<dbReference type="InterPro" id="IPR023323">
    <property type="entry name" value="Tex-like_dom_sf"/>
</dbReference>
<keyword evidence="4" id="KW-1185">Reference proteome</keyword>
<dbReference type="Gene3D" id="1.10.3500.10">
    <property type="entry name" value="Tex N-terminal region-like"/>
    <property type="match status" value="1"/>
</dbReference>
<dbReference type="InterPro" id="IPR028083">
    <property type="entry name" value="Spt6_acidic_N_dom"/>
</dbReference>
<dbReference type="InterPro" id="IPR023319">
    <property type="entry name" value="Tex-like_HTH_dom_sf"/>
</dbReference>
<feature type="domain" description="Spt6 acidic N-terminal" evidence="2">
    <location>
        <begin position="7"/>
        <end position="81"/>
    </location>
</feature>
<comment type="caution">
    <text evidence="3">The sequence shown here is derived from an EMBL/GenBank/DDBJ whole genome shotgun (WGS) entry which is preliminary data.</text>
</comment>
<feature type="region of interest" description="Disordered" evidence="1">
    <location>
        <begin position="1"/>
        <end position="176"/>
    </location>
</feature>
<dbReference type="PANTHER" id="PTHR10145:SF6">
    <property type="entry name" value="TRANSCRIPTION ELONGATION FACTOR SPT6"/>
    <property type="match status" value="1"/>
</dbReference>
<dbReference type="GO" id="GO:0031491">
    <property type="term" value="F:nucleosome binding"/>
    <property type="evidence" value="ECO:0007669"/>
    <property type="project" value="TreeGrafter"/>
</dbReference>
<dbReference type="GO" id="GO:0008023">
    <property type="term" value="C:transcription elongation factor complex"/>
    <property type="evidence" value="ECO:0007669"/>
    <property type="project" value="TreeGrafter"/>
</dbReference>
<feature type="compositionally biased region" description="Basic residues" evidence="1">
    <location>
        <begin position="68"/>
        <end position="77"/>
    </location>
</feature>
<evidence type="ECO:0000313" key="4">
    <source>
        <dbReference type="Proteomes" id="UP001459277"/>
    </source>
</evidence>
<dbReference type="AlphaFoldDB" id="A0AAW2BMM1"/>
<name>A0AAW2BMM1_9ROSI</name>
<accession>A0AAW2BMM1</accession>
<feature type="compositionally biased region" description="Acidic residues" evidence="1">
    <location>
        <begin position="115"/>
        <end position="155"/>
    </location>
</feature>
<dbReference type="PANTHER" id="PTHR10145">
    <property type="entry name" value="TRANSCRIPTION ELONGATION FACTOR SPT6"/>
    <property type="match status" value="1"/>
</dbReference>
<evidence type="ECO:0000256" key="1">
    <source>
        <dbReference type="SAM" id="MobiDB-lite"/>
    </source>
</evidence>
<evidence type="ECO:0000313" key="3">
    <source>
        <dbReference type="EMBL" id="KAK9987027.1"/>
    </source>
</evidence>